<evidence type="ECO:0000256" key="5">
    <source>
        <dbReference type="ARBA" id="ARBA00022927"/>
    </source>
</evidence>
<dbReference type="Pfam" id="PF07549">
    <property type="entry name" value="Sec_GG"/>
    <property type="match status" value="1"/>
</dbReference>
<evidence type="ECO:0000256" key="9">
    <source>
        <dbReference type="HAMAP-Rule" id="MF_01464"/>
    </source>
</evidence>
<organism evidence="11 12">
    <name type="scientific">Tsuneonella aeria</name>
    <dbReference type="NCBI Taxonomy" id="1837929"/>
    <lineage>
        <taxon>Bacteria</taxon>
        <taxon>Pseudomonadati</taxon>
        <taxon>Pseudomonadota</taxon>
        <taxon>Alphaproteobacteria</taxon>
        <taxon>Sphingomonadales</taxon>
        <taxon>Erythrobacteraceae</taxon>
        <taxon>Tsuneonella</taxon>
    </lineage>
</organism>
<feature type="domain" description="Protein export membrane protein SecD/SecF C-terminal" evidence="10">
    <location>
        <begin position="118"/>
        <end position="301"/>
    </location>
</feature>
<dbReference type="AlphaFoldDB" id="A0A6I4TE94"/>
<keyword evidence="7 9" id="KW-0811">Translocation</keyword>
<feature type="transmembrane region" description="Helical" evidence="9">
    <location>
        <begin position="271"/>
        <end position="300"/>
    </location>
</feature>
<keyword evidence="6 9" id="KW-1133">Transmembrane helix</keyword>
<reference evidence="11 12" key="1">
    <citation type="submission" date="2019-12" db="EMBL/GenBank/DDBJ databases">
        <title>Genomic-based taxomic classification of the family Erythrobacteraceae.</title>
        <authorList>
            <person name="Xu L."/>
        </authorList>
    </citation>
    <scope>NUCLEOTIDE SEQUENCE [LARGE SCALE GENOMIC DNA]</scope>
    <source>
        <strain evidence="11 12">100921-2</strain>
    </source>
</reference>
<dbReference type="InterPro" id="IPR022813">
    <property type="entry name" value="SecD/SecF_arch_bac"/>
</dbReference>
<dbReference type="GO" id="GO:0005886">
    <property type="term" value="C:plasma membrane"/>
    <property type="evidence" value="ECO:0007669"/>
    <property type="project" value="UniProtKB-SubCell"/>
</dbReference>
<dbReference type="Gene3D" id="1.20.1640.10">
    <property type="entry name" value="Multidrug efflux transporter AcrB transmembrane domain"/>
    <property type="match status" value="1"/>
</dbReference>
<evidence type="ECO:0000256" key="8">
    <source>
        <dbReference type="ARBA" id="ARBA00023136"/>
    </source>
</evidence>
<feature type="transmembrane region" description="Helical" evidence="9">
    <location>
        <begin position="198"/>
        <end position="219"/>
    </location>
</feature>
<evidence type="ECO:0000256" key="4">
    <source>
        <dbReference type="ARBA" id="ARBA00022692"/>
    </source>
</evidence>
<dbReference type="NCBIfam" id="TIGR00966">
    <property type="entry name" value="transloc_SecF"/>
    <property type="match status" value="1"/>
</dbReference>
<dbReference type="OrthoDB" id="9774769at2"/>
<keyword evidence="4 9" id="KW-0812">Transmembrane</keyword>
<evidence type="ECO:0000256" key="3">
    <source>
        <dbReference type="ARBA" id="ARBA00022475"/>
    </source>
</evidence>
<evidence type="ECO:0000313" key="12">
    <source>
        <dbReference type="Proteomes" id="UP000439522"/>
    </source>
</evidence>
<dbReference type="NCBIfam" id="TIGR00916">
    <property type="entry name" value="2A0604s01"/>
    <property type="match status" value="1"/>
</dbReference>
<dbReference type="PANTHER" id="PTHR30081:SF8">
    <property type="entry name" value="PROTEIN TRANSLOCASE SUBUNIT SECF"/>
    <property type="match status" value="1"/>
</dbReference>
<dbReference type="PANTHER" id="PTHR30081">
    <property type="entry name" value="PROTEIN-EXPORT MEMBRANE PROTEIN SEC"/>
    <property type="match status" value="1"/>
</dbReference>
<dbReference type="RefSeq" id="WP_160610208.1">
    <property type="nucleotide sequence ID" value="NZ_WTZA01000001.1"/>
</dbReference>
<keyword evidence="3 9" id="KW-1003">Cell membrane</keyword>
<dbReference type="InterPro" id="IPR048634">
    <property type="entry name" value="SecD_SecF_C"/>
</dbReference>
<dbReference type="GO" id="GO:0006605">
    <property type="term" value="P:protein targeting"/>
    <property type="evidence" value="ECO:0007669"/>
    <property type="project" value="UniProtKB-UniRule"/>
</dbReference>
<proteinExistence type="inferred from homology"/>
<dbReference type="GO" id="GO:0015450">
    <property type="term" value="F:protein-transporting ATPase activity"/>
    <property type="evidence" value="ECO:0007669"/>
    <property type="project" value="InterPro"/>
</dbReference>
<protein>
    <recommendedName>
        <fullName evidence="9">Protein-export membrane protein SecF</fullName>
    </recommendedName>
</protein>
<dbReference type="HAMAP" id="MF_01464_B">
    <property type="entry name" value="SecF_B"/>
    <property type="match status" value="1"/>
</dbReference>
<feature type="transmembrane region" description="Helical" evidence="9">
    <location>
        <begin position="143"/>
        <end position="164"/>
    </location>
</feature>
<name>A0A6I4TE94_9SPHN</name>
<comment type="subcellular location">
    <subcellularLocation>
        <location evidence="1 9">Cell membrane</location>
        <topology evidence="1 9">Multi-pass membrane protein</topology>
    </subcellularLocation>
</comment>
<comment type="subunit">
    <text evidence="9">Forms a complex with SecD. Part of the essential Sec protein translocation apparatus which comprises SecA, SecYEG and auxiliary proteins SecDF-YajC and YidC.</text>
</comment>
<dbReference type="EMBL" id="WTZA01000001">
    <property type="protein sequence ID" value="MXO74450.1"/>
    <property type="molecule type" value="Genomic_DNA"/>
</dbReference>
<sequence length="325" mass="35694">MKLLKLVPDNTNINFLKWRVPFYVVSIFLIIASWGLVATKGLNLGVDFVGGQMIRVTFVGQPEAPVASMRDEIQELGYGEPIIQRFGAPNEASIRMKLPEGSEEQPDLANTMANRITKAIQAAHPEARIDGVDSVSGKVSGELFQTGLLSLALAMLGISIYIWVRFEWQFGVGALFALIHDVSLTMGLFALTQMEFDLNIVAAILTIIGYSLNDTIVIYDRIRENMKKYRRMPLPELLNLSVNETLARTVMTSLTLLIALIPLLFLGPSSLFGLTAAITMGIFVGTYSSTYMAAPLLIWFGVKSDSFVPSDEGPNQAERIARGEG</sequence>
<comment type="similarity">
    <text evidence="9">Belongs to the SecD/SecF family. SecF subfamily.</text>
</comment>
<keyword evidence="12" id="KW-1185">Reference proteome</keyword>
<evidence type="ECO:0000256" key="6">
    <source>
        <dbReference type="ARBA" id="ARBA00022989"/>
    </source>
</evidence>
<evidence type="ECO:0000259" key="10">
    <source>
        <dbReference type="Pfam" id="PF02355"/>
    </source>
</evidence>
<feature type="transmembrane region" description="Helical" evidence="9">
    <location>
        <begin position="240"/>
        <end position="265"/>
    </location>
</feature>
<dbReference type="Proteomes" id="UP000439522">
    <property type="component" value="Unassembled WGS sequence"/>
</dbReference>
<comment type="function">
    <text evidence="9">Part of the Sec protein translocase complex. Interacts with the SecYEG preprotein conducting channel. SecDF uses the proton motive force (PMF) to complete protein translocation after the ATP-dependent function of SecA.</text>
</comment>
<dbReference type="InterPro" id="IPR005665">
    <property type="entry name" value="SecF_bac"/>
</dbReference>
<dbReference type="InterPro" id="IPR055344">
    <property type="entry name" value="SecD_SecF_C_bact"/>
</dbReference>
<evidence type="ECO:0000256" key="2">
    <source>
        <dbReference type="ARBA" id="ARBA00022448"/>
    </source>
</evidence>
<accession>A0A6I4TE94</accession>
<dbReference type="PRINTS" id="PR01755">
    <property type="entry name" value="SECFTRNLCASE"/>
</dbReference>
<dbReference type="InterPro" id="IPR022646">
    <property type="entry name" value="SecD/SecF_CS"/>
</dbReference>
<feature type="transmembrane region" description="Helical" evidence="9">
    <location>
        <begin position="20"/>
        <end position="37"/>
    </location>
</feature>
<evidence type="ECO:0000313" key="11">
    <source>
        <dbReference type="EMBL" id="MXO74450.1"/>
    </source>
</evidence>
<dbReference type="Pfam" id="PF02355">
    <property type="entry name" value="SecD_SecF_C"/>
    <property type="match status" value="1"/>
</dbReference>
<keyword evidence="8 9" id="KW-0472">Membrane</keyword>
<keyword evidence="2 9" id="KW-0813">Transport</keyword>
<dbReference type="GO" id="GO:0065002">
    <property type="term" value="P:intracellular protein transmembrane transport"/>
    <property type="evidence" value="ECO:0007669"/>
    <property type="project" value="UniProtKB-UniRule"/>
</dbReference>
<evidence type="ECO:0000256" key="7">
    <source>
        <dbReference type="ARBA" id="ARBA00023010"/>
    </source>
</evidence>
<evidence type="ECO:0000256" key="1">
    <source>
        <dbReference type="ARBA" id="ARBA00004651"/>
    </source>
</evidence>
<dbReference type="SUPFAM" id="SSF82866">
    <property type="entry name" value="Multidrug efflux transporter AcrB transmembrane domain"/>
    <property type="match status" value="1"/>
</dbReference>
<gene>
    <name evidence="9 11" type="primary">secF</name>
    <name evidence="11" type="ORF">GRI40_04330</name>
</gene>
<dbReference type="GO" id="GO:0043952">
    <property type="term" value="P:protein transport by the Sec complex"/>
    <property type="evidence" value="ECO:0007669"/>
    <property type="project" value="UniProtKB-UniRule"/>
</dbReference>
<feature type="transmembrane region" description="Helical" evidence="9">
    <location>
        <begin position="171"/>
        <end position="192"/>
    </location>
</feature>
<dbReference type="InterPro" id="IPR022645">
    <property type="entry name" value="SecD/SecF_bac"/>
</dbReference>
<keyword evidence="5 9" id="KW-0653">Protein transport</keyword>
<comment type="caution">
    <text evidence="11">The sequence shown here is derived from an EMBL/GenBank/DDBJ whole genome shotgun (WGS) entry which is preliminary data.</text>
</comment>